<dbReference type="EMBL" id="BPQB01000003">
    <property type="protein sequence ID" value="GJE85942.1"/>
    <property type="molecule type" value="Genomic_DNA"/>
</dbReference>
<protein>
    <submittedName>
        <fullName evidence="2">Uncharacterized protein</fullName>
    </submittedName>
</protein>
<accession>A0A9P3FZ63</accession>
<comment type="caution">
    <text evidence="2">The sequence shown here is derived from an EMBL/GenBank/DDBJ whole genome shotgun (WGS) entry which is preliminary data.</text>
</comment>
<dbReference type="Proteomes" id="UP000703269">
    <property type="component" value="Unassembled WGS sequence"/>
</dbReference>
<proteinExistence type="predicted"/>
<evidence type="ECO:0000313" key="3">
    <source>
        <dbReference type="Proteomes" id="UP000703269"/>
    </source>
</evidence>
<reference evidence="2 3" key="1">
    <citation type="submission" date="2021-08" db="EMBL/GenBank/DDBJ databases">
        <title>Draft Genome Sequence of Phanerochaete sordida strain YK-624.</title>
        <authorList>
            <person name="Mori T."/>
            <person name="Dohra H."/>
            <person name="Suzuki T."/>
            <person name="Kawagishi H."/>
            <person name="Hirai H."/>
        </authorList>
    </citation>
    <scope>NUCLEOTIDE SEQUENCE [LARGE SCALE GENOMIC DNA]</scope>
    <source>
        <strain evidence="2 3">YK-624</strain>
    </source>
</reference>
<keyword evidence="3" id="KW-1185">Reference proteome</keyword>
<evidence type="ECO:0000313" key="2">
    <source>
        <dbReference type="EMBL" id="GJE85942.1"/>
    </source>
</evidence>
<dbReference type="OrthoDB" id="3262473at2759"/>
<evidence type="ECO:0000256" key="1">
    <source>
        <dbReference type="SAM" id="MobiDB-lite"/>
    </source>
</evidence>
<sequence length="202" mass="22929">MLKRQRPASPLPLQWDVTEDDKTLPEGLFEPMSKRRRYFEPSRTGSYAEEQNDAEEQEDASRSESSSHAIRREPHSGVREWQKDAGEYKRANSLLHDLHAEQRHRLIFSPTSPIPSPLSYSDKDFVVHNPAYAPHAGNPDNFSADQELPHPAYTPSSRGTSADGVVLREAEVVSRNYVDANRLLRSLVLSRRTREADDPSNP</sequence>
<organism evidence="2 3">
    <name type="scientific">Phanerochaete sordida</name>
    <dbReference type="NCBI Taxonomy" id="48140"/>
    <lineage>
        <taxon>Eukaryota</taxon>
        <taxon>Fungi</taxon>
        <taxon>Dikarya</taxon>
        <taxon>Basidiomycota</taxon>
        <taxon>Agaricomycotina</taxon>
        <taxon>Agaricomycetes</taxon>
        <taxon>Polyporales</taxon>
        <taxon>Phanerochaetaceae</taxon>
        <taxon>Phanerochaete</taxon>
    </lineage>
</organism>
<feature type="compositionally biased region" description="Basic and acidic residues" evidence="1">
    <location>
        <begin position="70"/>
        <end position="84"/>
    </location>
</feature>
<dbReference type="AlphaFoldDB" id="A0A9P3FZ63"/>
<name>A0A9P3FZ63_9APHY</name>
<gene>
    <name evidence="2" type="ORF">PsYK624_020220</name>
</gene>
<feature type="region of interest" description="Disordered" evidence="1">
    <location>
        <begin position="1"/>
        <end position="84"/>
    </location>
</feature>
<feature type="region of interest" description="Disordered" evidence="1">
    <location>
        <begin position="131"/>
        <end position="164"/>
    </location>
</feature>